<evidence type="ECO:0000256" key="8">
    <source>
        <dbReference type="SAM" id="MobiDB-lite"/>
    </source>
</evidence>
<feature type="domain" description="ABC transmembrane type-1" evidence="9">
    <location>
        <begin position="100"/>
        <end position="294"/>
    </location>
</feature>
<name>A0A7K3MB45_9ACTN</name>
<gene>
    <name evidence="10" type="ORF">F7O44_25880</name>
</gene>
<dbReference type="Pfam" id="PF00528">
    <property type="entry name" value="BPD_transp_1"/>
    <property type="match status" value="1"/>
</dbReference>
<dbReference type="GO" id="GO:0055085">
    <property type="term" value="P:transmembrane transport"/>
    <property type="evidence" value="ECO:0007669"/>
    <property type="project" value="InterPro"/>
</dbReference>
<comment type="similarity">
    <text evidence="7">Belongs to the binding-protein-dependent transport system permease family.</text>
</comment>
<evidence type="ECO:0000313" key="10">
    <source>
        <dbReference type="EMBL" id="NDL60513.1"/>
    </source>
</evidence>
<dbReference type="InterPro" id="IPR000515">
    <property type="entry name" value="MetI-like"/>
</dbReference>
<evidence type="ECO:0000256" key="5">
    <source>
        <dbReference type="ARBA" id="ARBA00022989"/>
    </source>
</evidence>
<feature type="transmembrane region" description="Helical" evidence="7">
    <location>
        <begin position="211"/>
        <end position="230"/>
    </location>
</feature>
<keyword evidence="5 7" id="KW-1133">Transmembrane helix</keyword>
<comment type="subcellular location">
    <subcellularLocation>
        <location evidence="1 7">Cell membrane</location>
        <topology evidence="1 7">Multi-pass membrane protein</topology>
    </subcellularLocation>
</comment>
<evidence type="ECO:0000256" key="2">
    <source>
        <dbReference type="ARBA" id="ARBA00022448"/>
    </source>
</evidence>
<accession>A0A7K3MB45</accession>
<keyword evidence="11" id="KW-1185">Reference proteome</keyword>
<dbReference type="AlphaFoldDB" id="A0A7K3MB45"/>
<evidence type="ECO:0000256" key="1">
    <source>
        <dbReference type="ARBA" id="ARBA00004651"/>
    </source>
</evidence>
<dbReference type="GO" id="GO:0005886">
    <property type="term" value="C:plasma membrane"/>
    <property type="evidence" value="ECO:0007669"/>
    <property type="project" value="UniProtKB-SubCell"/>
</dbReference>
<feature type="transmembrane region" description="Helical" evidence="7">
    <location>
        <begin position="271"/>
        <end position="293"/>
    </location>
</feature>
<organism evidence="10 11">
    <name type="scientific">Phytoactinopolyspora mesophila</name>
    <dbReference type="NCBI Taxonomy" id="2650750"/>
    <lineage>
        <taxon>Bacteria</taxon>
        <taxon>Bacillati</taxon>
        <taxon>Actinomycetota</taxon>
        <taxon>Actinomycetes</taxon>
        <taxon>Jiangellales</taxon>
        <taxon>Jiangellaceae</taxon>
        <taxon>Phytoactinopolyspora</taxon>
    </lineage>
</organism>
<keyword evidence="4 7" id="KW-0812">Transmembrane</keyword>
<feature type="transmembrane region" description="Helical" evidence="7">
    <location>
        <begin position="99"/>
        <end position="123"/>
    </location>
</feature>
<keyword evidence="6 7" id="KW-0472">Membrane</keyword>
<feature type="region of interest" description="Disordered" evidence="8">
    <location>
        <begin position="1"/>
        <end position="31"/>
    </location>
</feature>
<dbReference type="EMBL" id="WLZY01000012">
    <property type="protein sequence ID" value="NDL60513.1"/>
    <property type="molecule type" value="Genomic_DNA"/>
</dbReference>
<sequence>MTAGAIGTEHVDDAGAPDAPRPAQARVPPRPKKRKITLKTILLFTALGAVTLVFIYPFIWLLSASFKPQGEVFDNKILPETFTFDNYINVWQQAPMLLWLWNTIFVTVLAAVAVTISSALVAWGFSYFRFRGRNFLFGIVLATMMLPGAVTMIPQFLIWNNLGMVNTLTPLWAQNLFGSAFYIFLLRQFFLGLPRDLFDAAKIDGANNWTIFARVAAPLCKPALIITLIFEFQAAWTDLMRPLIYLRDSDKFTVPRGLKSLLDQYGFGGNWHWEIVVTASVITTIPMIILFFLGQRHFVQGIATTGTKG</sequence>
<keyword evidence="2 7" id="KW-0813">Transport</keyword>
<dbReference type="PROSITE" id="PS50928">
    <property type="entry name" value="ABC_TM1"/>
    <property type="match status" value="1"/>
</dbReference>
<dbReference type="InterPro" id="IPR035906">
    <property type="entry name" value="MetI-like_sf"/>
</dbReference>
<evidence type="ECO:0000259" key="9">
    <source>
        <dbReference type="PROSITE" id="PS50928"/>
    </source>
</evidence>
<evidence type="ECO:0000256" key="7">
    <source>
        <dbReference type="RuleBase" id="RU363032"/>
    </source>
</evidence>
<dbReference type="PANTHER" id="PTHR43744">
    <property type="entry name" value="ABC TRANSPORTER PERMEASE PROTEIN MG189-RELATED-RELATED"/>
    <property type="match status" value="1"/>
</dbReference>
<protein>
    <submittedName>
        <fullName evidence="10">ABC transporter permease subunit</fullName>
    </submittedName>
</protein>
<keyword evidence="3" id="KW-1003">Cell membrane</keyword>
<evidence type="ECO:0000256" key="4">
    <source>
        <dbReference type="ARBA" id="ARBA00022692"/>
    </source>
</evidence>
<evidence type="ECO:0000256" key="3">
    <source>
        <dbReference type="ARBA" id="ARBA00022475"/>
    </source>
</evidence>
<evidence type="ECO:0000256" key="6">
    <source>
        <dbReference type="ARBA" id="ARBA00023136"/>
    </source>
</evidence>
<comment type="caution">
    <text evidence="10">The sequence shown here is derived from an EMBL/GenBank/DDBJ whole genome shotgun (WGS) entry which is preliminary data.</text>
</comment>
<feature type="compositionally biased region" description="Low complexity" evidence="8">
    <location>
        <begin position="14"/>
        <end position="27"/>
    </location>
</feature>
<dbReference type="RefSeq" id="WP_174255990.1">
    <property type="nucleotide sequence ID" value="NZ_WLZY01000012.1"/>
</dbReference>
<reference evidence="10 11" key="1">
    <citation type="submission" date="2019-11" db="EMBL/GenBank/DDBJ databases">
        <authorList>
            <person name="Li X.-J."/>
            <person name="Feng X.-M."/>
        </authorList>
    </citation>
    <scope>NUCLEOTIDE SEQUENCE [LARGE SCALE GENOMIC DNA]</scope>
    <source>
        <strain evidence="10 11">XMNu-373</strain>
    </source>
</reference>
<evidence type="ECO:0000313" key="11">
    <source>
        <dbReference type="Proteomes" id="UP000460435"/>
    </source>
</evidence>
<feature type="transmembrane region" description="Helical" evidence="7">
    <location>
        <begin position="40"/>
        <end position="62"/>
    </location>
</feature>
<dbReference type="Gene3D" id="1.10.3720.10">
    <property type="entry name" value="MetI-like"/>
    <property type="match status" value="1"/>
</dbReference>
<dbReference type="CDD" id="cd06261">
    <property type="entry name" value="TM_PBP2"/>
    <property type="match status" value="1"/>
</dbReference>
<dbReference type="SUPFAM" id="SSF161098">
    <property type="entry name" value="MetI-like"/>
    <property type="match status" value="1"/>
</dbReference>
<dbReference type="PANTHER" id="PTHR43744:SF12">
    <property type="entry name" value="ABC TRANSPORTER PERMEASE PROTEIN MG189-RELATED"/>
    <property type="match status" value="1"/>
</dbReference>
<feature type="transmembrane region" description="Helical" evidence="7">
    <location>
        <begin position="135"/>
        <end position="159"/>
    </location>
</feature>
<proteinExistence type="inferred from homology"/>
<feature type="transmembrane region" description="Helical" evidence="7">
    <location>
        <begin position="171"/>
        <end position="190"/>
    </location>
</feature>
<dbReference type="Proteomes" id="UP000460435">
    <property type="component" value="Unassembled WGS sequence"/>
</dbReference>